<dbReference type="Gene3D" id="2.40.110.10">
    <property type="entry name" value="Butyryl-CoA Dehydrogenase, subunit A, domain 2"/>
    <property type="match status" value="1"/>
</dbReference>
<dbReference type="SUPFAM" id="SSF56645">
    <property type="entry name" value="Acyl-CoA dehydrogenase NM domain-like"/>
    <property type="match status" value="1"/>
</dbReference>
<evidence type="ECO:0000259" key="14">
    <source>
        <dbReference type="Pfam" id="PF02770"/>
    </source>
</evidence>
<dbReference type="InterPro" id="IPR013107">
    <property type="entry name" value="Acyl-CoA_DH_C"/>
</dbReference>
<comment type="catalytic activity">
    <reaction evidence="13">
        <text>dibenzothiophene + 2 FMNH2 + 2 O2 = dibenzothiophene 5,5-dioxide + 2 FMN + 2 H2O + 2 H(+)</text>
        <dbReference type="Rhea" id="RHEA:49072"/>
        <dbReference type="ChEBI" id="CHEBI:15377"/>
        <dbReference type="ChEBI" id="CHEBI:15378"/>
        <dbReference type="ChEBI" id="CHEBI:15379"/>
        <dbReference type="ChEBI" id="CHEBI:23681"/>
        <dbReference type="ChEBI" id="CHEBI:57618"/>
        <dbReference type="ChEBI" id="CHEBI:58210"/>
        <dbReference type="ChEBI" id="CHEBI:90356"/>
        <dbReference type="EC" id="1.14.14.21"/>
    </reaction>
</comment>
<evidence type="ECO:0000256" key="7">
    <source>
        <dbReference type="ARBA" id="ARBA00034307"/>
    </source>
</evidence>
<dbReference type="EC" id="1.14.14.21" evidence="9"/>
<dbReference type="PANTHER" id="PTHR43884:SF12">
    <property type="entry name" value="ISOVALERYL-COA DEHYDROGENASE, MITOCHONDRIAL-RELATED"/>
    <property type="match status" value="1"/>
</dbReference>
<dbReference type="Gene3D" id="1.10.540.10">
    <property type="entry name" value="Acyl-CoA dehydrogenase/oxidase, N-terminal domain"/>
    <property type="match status" value="1"/>
</dbReference>
<reference evidence="17 18" key="1">
    <citation type="journal article" date="2020" name="Insects">
        <title>Bacteria Belonging to Pseudomonas typographi sp. nov. from the Bark Beetle Ips typographus Have Genomic Potential to Aid in the Host Ecology.</title>
        <authorList>
            <person name="Peral-Aranega E."/>
            <person name="Saati-Santamaria Z."/>
            <person name="Kolarik M."/>
            <person name="Rivas R."/>
            <person name="Garcia-Fraile P."/>
        </authorList>
    </citation>
    <scope>NUCLEOTIDE SEQUENCE [LARGE SCALE GENOMIC DNA]</scope>
    <source>
        <strain evidence="17 18">CA3A</strain>
    </source>
</reference>
<comment type="similarity">
    <text evidence="8">Belongs to the DszC flavin monooxygenase family.</text>
</comment>
<evidence type="ECO:0000256" key="6">
    <source>
        <dbReference type="ARBA" id="ARBA00023033"/>
    </source>
</evidence>
<evidence type="ECO:0000256" key="9">
    <source>
        <dbReference type="ARBA" id="ARBA00034328"/>
    </source>
</evidence>
<dbReference type="InterPro" id="IPR013786">
    <property type="entry name" value="AcylCoA_DH/ox_N"/>
</dbReference>
<comment type="catalytic activity">
    <reaction evidence="12">
        <text>dibenzothiophene 5-oxide + FMNH2 + O2 = dibenzothiophene 5,5-dioxide + FMN + H2O + H(+)</text>
        <dbReference type="Rhea" id="RHEA:49080"/>
        <dbReference type="ChEBI" id="CHEBI:15377"/>
        <dbReference type="ChEBI" id="CHEBI:15378"/>
        <dbReference type="ChEBI" id="CHEBI:15379"/>
        <dbReference type="ChEBI" id="CHEBI:23683"/>
        <dbReference type="ChEBI" id="CHEBI:57618"/>
        <dbReference type="ChEBI" id="CHEBI:58210"/>
        <dbReference type="ChEBI" id="CHEBI:90356"/>
    </reaction>
</comment>
<evidence type="ECO:0000259" key="15">
    <source>
        <dbReference type="Pfam" id="PF02771"/>
    </source>
</evidence>
<protein>
    <recommendedName>
        <fullName evidence="10">Dibenzothiophene monooxygenase</fullName>
        <ecNumber evidence="9">1.14.14.21</ecNumber>
    </recommendedName>
</protein>
<name>A0ABR7Z1Z4_9PSED</name>
<comment type="caution">
    <text evidence="17">The sequence shown here is derived from an EMBL/GenBank/DDBJ whole genome shotgun (WGS) entry which is preliminary data.</text>
</comment>
<dbReference type="InterPro" id="IPR046373">
    <property type="entry name" value="Acyl-CoA_Oxase/DH_mid-dom_sf"/>
</dbReference>
<evidence type="ECO:0000256" key="2">
    <source>
        <dbReference type="ARBA" id="ARBA00022630"/>
    </source>
</evidence>
<dbReference type="EMBL" id="JAAOCA010000013">
    <property type="protein sequence ID" value="MBD1599472.1"/>
    <property type="molecule type" value="Genomic_DNA"/>
</dbReference>
<accession>A0ABR7Z1Z4</accession>
<dbReference type="Pfam" id="PF08028">
    <property type="entry name" value="Acyl-CoA_dh_2"/>
    <property type="match status" value="1"/>
</dbReference>
<feature type="domain" description="Acyl-CoA dehydrogenase C-terminal" evidence="16">
    <location>
        <begin position="240"/>
        <end position="376"/>
    </location>
</feature>
<keyword evidence="5" id="KW-0560">Oxidoreductase</keyword>
<keyword evidence="2" id="KW-0285">Flavoprotein</keyword>
<dbReference type="PANTHER" id="PTHR43884">
    <property type="entry name" value="ACYL-COA DEHYDROGENASE"/>
    <property type="match status" value="1"/>
</dbReference>
<dbReference type="SUPFAM" id="SSF47203">
    <property type="entry name" value="Acyl-CoA dehydrogenase C-terminal domain-like"/>
    <property type="match status" value="1"/>
</dbReference>
<keyword evidence="3" id="KW-0288">FMN</keyword>
<evidence type="ECO:0000256" key="10">
    <source>
        <dbReference type="ARBA" id="ARBA00034345"/>
    </source>
</evidence>
<evidence type="ECO:0000256" key="1">
    <source>
        <dbReference type="ARBA" id="ARBA00004496"/>
    </source>
</evidence>
<evidence type="ECO:0000256" key="5">
    <source>
        <dbReference type="ARBA" id="ARBA00023002"/>
    </source>
</evidence>
<sequence length="402" mass="43047">MTALLSSVEKTVTFAHLLNASQTLGASFAEGASQRDLERLLAHDEIRALADSGILAARVPASFGGADLSVSQLTQLLVLIAQGDPNIAQAVQPHFCGVEKLRIHASAEQRQRYLGFIADGGVITNASAERSGAVVGQIATRLSQDGQDWRLHGTKHYATGSLFAQYFYVIANTDQGRALALVPTERNGVQVIDDWNGMGQRTTASSTVVFDHVSVSEDEILHLPQWNTRRTYEGAFAQVLHAAIDVGIALAALADAVDFGRRHARAVPEAKVARATDDVFVQQAVGEMSIRAHAAEALLDRAAGALDRAVTFFKSGQDADQALGLASIAVAEAKVAANDASLHNSEALFRVGGASATLQTRNLDRHWRNARTHTTHDPAAWKTQLIGDFLLNDQLPPISTKI</sequence>
<evidence type="ECO:0000256" key="11">
    <source>
        <dbReference type="ARBA" id="ARBA00047859"/>
    </source>
</evidence>
<evidence type="ECO:0000256" key="8">
    <source>
        <dbReference type="ARBA" id="ARBA00034317"/>
    </source>
</evidence>
<dbReference type="InterPro" id="IPR036250">
    <property type="entry name" value="AcylCo_DH-like_C"/>
</dbReference>
<evidence type="ECO:0000313" key="18">
    <source>
        <dbReference type="Proteomes" id="UP000805841"/>
    </source>
</evidence>
<dbReference type="Gene3D" id="1.20.140.10">
    <property type="entry name" value="Butyryl-CoA Dehydrogenase, subunit A, domain 3"/>
    <property type="match status" value="1"/>
</dbReference>
<dbReference type="PIRSF" id="PIRSF016578">
    <property type="entry name" value="HsaA"/>
    <property type="match status" value="1"/>
</dbReference>
<dbReference type="RefSeq" id="WP_190420864.1">
    <property type="nucleotide sequence ID" value="NZ_JAAOCA010000013.1"/>
</dbReference>
<comment type="pathway">
    <text evidence="7">Sulfur metabolism; dibenzothiophene degradation.</text>
</comment>
<keyword evidence="18" id="KW-1185">Reference proteome</keyword>
<evidence type="ECO:0000259" key="16">
    <source>
        <dbReference type="Pfam" id="PF08028"/>
    </source>
</evidence>
<dbReference type="Proteomes" id="UP000805841">
    <property type="component" value="Unassembled WGS sequence"/>
</dbReference>
<comment type="catalytic activity">
    <reaction evidence="11">
        <text>dibenzothiophene + FMNH2 + O2 = dibenzothiophene 5-oxide + FMN + H2O + H(+)</text>
        <dbReference type="Rhea" id="RHEA:49076"/>
        <dbReference type="ChEBI" id="CHEBI:15377"/>
        <dbReference type="ChEBI" id="CHEBI:15378"/>
        <dbReference type="ChEBI" id="CHEBI:15379"/>
        <dbReference type="ChEBI" id="CHEBI:23681"/>
        <dbReference type="ChEBI" id="CHEBI:23683"/>
        <dbReference type="ChEBI" id="CHEBI:57618"/>
        <dbReference type="ChEBI" id="CHEBI:58210"/>
    </reaction>
</comment>
<evidence type="ECO:0000256" key="13">
    <source>
        <dbReference type="ARBA" id="ARBA00049456"/>
    </source>
</evidence>
<keyword evidence="4" id="KW-0547">Nucleotide-binding</keyword>
<evidence type="ECO:0000256" key="3">
    <source>
        <dbReference type="ARBA" id="ARBA00022643"/>
    </source>
</evidence>
<gene>
    <name evidence="17" type="ORF">HAQ05_12260</name>
</gene>
<dbReference type="Pfam" id="PF02770">
    <property type="entry name" value="Acyl-CoA_dh_M"/>
    <property type="match status" value="1"/>
</dbReference>
<feature type="domain" description="Acyl-CoA dehydrogenase/oxidase N-terminal" evidence="15">
    <location>
        <begin position="29"/>
        <end position="120"/>
    </location>
</feature>
<evidence type="ECO:0000313" key="17">
    <source>
        <dbReference type="EMBL" id="MBD1599472.1"/>
    </source>
</evidence>
<organism evidence="17 18">
    <name type="scientific">Pseudomonas typographi</name>
    <dbReference type="NCBI Taxonomy" id="2715964"/>
    <lineage>
        <taxon>Bacteria</taxon>
        <taxon>Pseudomonadati</taxon>
        <taxon>Pseudomonadota</taxon>
        <taxon>Gammaproteobacteria</taxon>
        <taxon>Pseudomonadales</taxon>
        <taxon>Pseudomonadaceae</taxon>
        <taxon>Pseudomonas</taxon>
    </lineage>
</organism>
<dbReference type="Pfam" id="PF02771">
    <property type="entry name" value="Acyl-CoA_dh_N"/>
    <property type="match status" value="1"/>
</dbReference>
<dbReference type="InterPro" id="IPR037069">
    <property type="entry name" value="AcylCoA_DH/ox_N_sf"/>
</dbReference>
<proteinExistence type="inferred from homology"/>
<evidence type="ECO:0000256" key="12">
    <source>
        <dbReference type="ARBA" id="ARBA00048445"/>
    </source>
</evidence>
<dbReference type="InterPro" id="IPR006091">
    <property type="entry name" value="Acyl-CoA_Oxase/DH_mid-dom"/>
</dbReference>
<comment type="subcellular location">
    <subcellularLocation>
        <location evidence="1">Cytoplasm</location>
    </subcellularLocation>
</comment>
<feature type="domain" description="Acyl-CoA oxidase/dehydrogenase middle" evidence="14">
    <location>
        <begin position="130"/>
        <end position="213"/>
    </location>
</feature>
<evidence type="ECO:0000256" key="4">
    <source>
        <dbReference type="ARBA" id="ARBA00022741"/>
    </source>
</evidence>
<dbReference type="InterPro" id="IPR009100">
    <property type="entry name" value="AcylCoA_DH/oxidase_NM_dom_sf"/>
</dbReference>
<keyword evidence="6" id="KW-0503">Monooxygenase</keyword>